<dbReference type="Pfam" id="PF24750">
    <property type="entry name" value="b-prop_At3g26010-like"/>
    <property type="match status" value="1"/>
</dbReference>
<dbReference type="EMBL" id="CP039355">
    <property type="protein sequence ID" value="QCE14367.1"/>
    <property type="molecule type" value="Genomic_DNA"/>
</dbReference>
<reference evidence="2 3" key="1">
    <citation type="submission" date="2019-04" db="EMBL/GenBank/DDBJ databases">
        <title>An improved genome assembly and genetic linkage map for asparagus bean, Vigna unguiculata ssp. sesquipedialis.</title>
        <authorList>
            <person name="Xia Q."/>
            <person name="Zhang R."/>
            <person name="Dong Y."/>
        </authorList>
    </citation>
    <scope>NUCLEOTIDE SEQUENCE [LARGE SCALE GENOMIC DNA]</scope>
    <source>
        <tissue evidence="2">Leaf</tissue>
    </source>
</reference>
<name>A0A4D6NRE5_VIGUN</name>
<feature type="domain" description="F-box protein At3g26010-like beta-propeller" evidence="1">
    <location>
        <begin position="99"/>
        <end position="310"/>
    </location>
</feature>
<dbReference type="InterPro" id="IPR050796">
    <property type="entry name" value="SCF_F-box_component"/>
</dbReference>
<protein>
    <recommendedName>
        <fullName evidence="1">F-box protein At3g26010-like beta-propeller domain-containing protein</fullName>
    </recommendedName>
</protein>
<gene>
    <name evidence="2" type="ORF">DEO72_LG11g1367</name>
</gene>
<dbReference type="AlphaFoldDB" id="A0A4D6NRE5"/>
<accession>A0A4D6NRE5</accession>
<proteinExistence type="predicted"/>
<dbReference type="Proteomes" id="UP000501690">
    <property type="component" value="Linkage Group LG11"/>
</dbReference>
<evidence type="ECO:0000313" key="2">
    <source>
        <dbReference type="EMBL" id="QCE14367.1"/>
    </source>
</evidence>
<dbReference type="InterPro" id="IPR056592">
    <property type="entry name" value="Beta-prop_At3g26010-like"/>
</dbReference>
<dbReference type="PANTHER" id="PTHR31672:SF13">
    <property type="entry name" value="F-BOX PROTEIN CPR30-LIKE"/>
    <property type="match status" value="1"/>
</dbReference>
<organism evidence="2 3">
    <name type="scientific">Vigna unguiculata</name>
    <name type="common">Cowpea</name>
    <dbReference type="NCBI Taxonomy" id="3917"/>
    <lineage>
        <taxon>Eukaryota</taxon>
        <taxon>Viridiplantae</taxon>
        <taxon>Streptophyta</taxon>
        <taxon>Embryophyta</taxon>
        <taxon>Tracheophyta</taxon>
        <taxon>Spermatophyta</taxon>
        <taxon>Magnoliopsida</taxon>
        <taxon>eudicotyledons</taxon>
        <taxon>Gunneridae</taxon>
        <taxon>Pentapetalae</taxon>
        <taxon>rosids</taxon>
        <taxon>fabids</taxon>
        <taxon>Fabales</taxon>
        <taxon>Fabaceae</taxon>
        <taxon>Papilionoideae</taxon>
        <taxon>50 kb inversion clade</taxon>
        <taxon>NPAAA clade</taxon>
        <taxon>indigoferoid/millettioid clade</taxon>
        <taxon>Phaseoleae</taxon>
        <taxon>Vigna</taxon>
    </lineage>
</organism>
<evidence type="ECO:0000313" key="3">
    <source>
        <dbReference type="Proteomes" id="UP000501690"/>
    </source>
</evidence>
<dbReference type="PANTHER" id="PTHR31672">
    <property type="entry name" value="BNACNNG10540D PROTEIN"/>
    <property type="match status" value="1"/>
</dbReference>
<evidence type="ECO:0000259" key="1">
    <source>
        <dbReference type="Pfam" id="PF24750"/>
    </source>
</evidence>
<keyword evidence="3" id="KW-1185">Reference proteome</keyword>
<sequence>MSLSSDNLLEIFSRLPAKVIYKFTSTCVSLSKLPKEAYFALNQAQHALLRDDTCFFIQPEIPIAATQWCNLPVEFHPLPGEESSSGVSKNALAYFSKSVKILCSSNGLVLCSVASENEVKFFISNPATQSSSPIPTSEHLQNSNNFYDHNIGFVCDFDGNFLMYHFIDNLVEWSSYFDCKVYSSKEGVWKEKERFSTGSRNLRFESPVHYRGAVHFISDCSTYLTRDNPYFRPYIMSYRFEDGKSRMWRVPKVARKCSHDKSCDMRIFKWGKAIGSYQSICLVRLQKKVFTIWVLREYESSLWRQNLKIRVRAMKGLENDSSNIQVKDFVVLNGELLVFATQNKVYAYGLRDRRIHKSWDHECDFNVVRITSYMDTLRTCDI</sequence>